<reference evidence="2" key="1">
    <citation type="submission" date="2016-10" db="EMBL/GenBank/DDBJ databases">
        <authorList>
            <person name="Varghese N."/>
            <person name="Submissions S."/>
        </authorList>
    </citation>
    <scope>NUCLEOTIDE SEQUENCE [LARGE SCALE GENOMIC DNA]</scope>
    <source>
        <strain evidence="2">DSM 44208</strain>
    </source>
</reference>
<evidence type="ECO:0000313" key="1">
    <source>
        <dbReference type="EMBL" id="SFP57227.1"/>
    </source>
</evidence>
<evidence type="ECO:0000313" key="2">
    <source>
        <dbReference type="Proteomes" id="UP000198857"/>
    </source>
</evidence>
<protein>
    <submittedName>
        <fullName evidence="1">Uncharacterized protein</fullName>
    </submittedName>
</protein>
<organism evidence="1 2">
    <name type="scientific">Geodermatophilus dictyosporus</name>
    <dbReference type="NCBI Taxonomy" id="1523247"/>
    <lineage>
        <taxon>Bacteria</taxon>
        <taxon>Bacillati</taxon>
        <taxon>Actinomycetota</taxon>
        <taxon>Actinomycetes</taxon>
        <taxon>Geodermatophilales</taxon>
        <taxon>Geodermatophilaceae</taxon>
        <taxon>Geodermatophilus</taxon>
    </lineage>
</organism>
<sequence length="46" mass="5128">MTPRGRALALDAYEVLLDLERGPGEDTVRQLRTPFTDLRLERGASA</sequence>
<dbReference type="EMBL" id="FOWQ01000006">
    <property type="protein sequence ID" value="SFP57227.1"/>
    <property type="molecule type" value="Genomic_DNA"/>
</dbReference>
<dbReference type="Proteomes" id="UP000198857">
    <property type="component" value="Unassembled WGS sequence"/>
</dbReference>
<name>A0A1I5RFY1_9ACTN</name>
<keyword evidence="2" id="KW-1185">Reference proteome</keyword>
<dbReference type="RefSeq" id="WP_169064359.1">
    <property type="nucleotide sequence ID" value="NZ_FOWQ01000006.1"/>
</dbReference>
<gene>
    <name evidence="1" type="ORF">SAMN05660464_3517</name>
</gene>
<accession>A0A1I5RFY1</accession>
<dbReference type="AlphaFoldDB" id="A0A1I5RFY1"/>
<proteinExistence type="predicted"/>